<dbReference type="PANTHER" id="PTHR21519:SF1">
    <property type="entry name" value="PDZ DOMAIN-CONTAINING PROTEIN 8"/>
    <property type="match status" value="1"/>
</dbReference>
<dbReference type="Gene3D" id="2.30.42.10">
    <property type="match status" value="1"/>
</dbReference>
<dbReference type="GO" id="GO:0051560">
    <property type="term" value="P:mitochondrial calcium ion homeostasis"/>
    <property type="evidence" value="ECO:0007669"/>
    <property type="project" value="InterPro"/>
</dbReference>
<dbReference type="InterPro" id="IPR036034">
    <property type="entry name" value="PDZ_sf"/>
</dbReference>
<feature type="region of interest" description="Disordered" evidence="8">
    <location>
        <begin position="625"/>
        <end position="672"/>
    </location>
</feature>
<dbReference type="SUPFAM" id="SSF50156">
    <property type="entry name" value="PDZ domain-like"/>
    <property type="match status" value="1"/>
</dbReference>
<feature type="compositionally biased region" description="Gly residues" evidence="8">
    <location>
        <begin position="631"/>
        <end position="640"/>
    </location>
</feature>
<keyword evidence="9" id="KW-0812">Transmembrane</keyword>
<dbReference type="SUPFAM" id="SSF49562">
    <property type="entry name" value="C2 domain (Calcium/lipid-binding domain, CaLB)"/>
    <property type="match status" value="1"/>
</dbReference>
<evidence type="ECO:0000256" key="2">
    <source>
        <dbReference type="ARBA" id="ARBA00022448"/>
    </source>
</evidence>
<dbReference type="PROSITE" id="PS50081">
    <property type="entry name" value="ZF_DAG_PE_2"/>
    <property type="match status" value="1"/>
</dbReference>
<dbReference type="InterPro" id="IPR046349">
    <property type="entry name" value="C1-like_sf"/>
</dbReference>
<accession>A0AAV4CDJ0</accession>
<feature type="non-terminal residue" evidence="14">
    <location>
        <position position="759"/>
    </location>
</feature>
<dbReference type="InterPro" id="IPR001478">
    <property type="entry name" value="PDZ"/>
</dbReference>
<feature type="domain" description="SMP-LTD" evidence="13">
    <location>
        <begin position="103"/>
        <end position="313"/>
    </location>
</feature>
<dbReference type="InterPro" id="IPR000008">
    <property type="entry name" value="C2_dom"/>
</dbReference>
<dbReference type="Proteomes" id="UP000735302">
    <property type="component" value="Unassembled WGS sequence"/>
</dbReference>
<feature type="transmembrane region" description="Helical" evidence="9">
    <location>
        <begin position="45"/>
        <end position="70"/>
    </location>
</feature>
<dbReference type="Gene3D" id="3.30.60.20">
    <property type="match status" value="1"/>
</dbReference>
<dbReference type="AlphaFoldDB" id="A0AAV4CDJ0"/>
<keyword evidence="5" id="KW-0445">Lipid transport</keyword>
<evidence type="ECO:0000256" key="9">
    <source>
        <dbReference type="SAM" id="Phobius"/>
    </source>
</evidence>
<dbReference type="GO" id="GO:1990456">
    <property type="term" value="P:mitochondrion-endoplasmic reticulum membrane tethering"/>
    <property type="evidence" value="ECO:0007669"/>
    <property type="project" value="InterPro"/>
</dbReference>
<evidence type="ECO:0000256" key="8">
    <source>
        <dbReference type="SAM" id="MobiDB-lite"/>
    </source>
</evidence>
<dbReference type="Gene3D" id="2.60.40.150">
    <property type="entry name" value="C2 domain"/>
    <property type="match status" value="1"/>
</dbReference>
<keyword evidence="4" id="KW-0862">Zinc</keyword>
<dbReference type="SMART" id="SM00109">
    <property type="entry name" value="C1"/>
    <property type="match status" value="1"/>
</dbReference>
<dbReference type="GO" id="GO:0046872">
    <property type="term" value="F:metal ion binding"/>
    <property type="evidence" value="ECO:0007669"/>
    <property type="project" value="UniProtKB-KW"/>
</dbReference>
<dbReference type="GO" id="GO:0044233">
    <property type="term" value="C:mitochondria-associated endoplasmic reticulum membrane contact site"/>
    <property type="evidence" value="ECO:0007669"/>
    <property type="project" value="InterPro"/>
</dbReference>
<keyword evidence="2" id="KW-0813">Transport</keyword>
<feature type="domain" description="Phorbol-ester/DAG-type" evidence="11">
    <location>
        <begin position="671"/>
        <end position="721"/>
    </location>
</feature>
<sequence length="759" mass="85585">MADQAAESAVGLLWQAWGYVEAFPPTQYLVMLANMYAEFLMDRGVLILLSFMTGVAVLLLIEAFVLWRVYSRATPAPPPEFPASTIRLPEVLKSRLADDISNKKEDGTWFNFFLQFMFSELQDSLQLRKFLTKKIQTEFEEILKSRSGILVDELFLRDFNLGDNFPVFMGISVDKSDVVKDVVQTLDIRARILYDGGFQIAVDAALPFGRVAFVSVQVLKVRGLLRFRFTRHPFSHWCMSFFEIRRIIKKKHTLPMYKIRFKPFFHPHLDSERMAGQSIRVDGVEVGHGVFEVTVKGASRLRFIPKGAYFYCSVSVDALPWKQKVAEERKKREILTVQLVKNSADQSLGMTVKDELLPDRLHPVVVIEGIIVGMPAHMANLKDGEILVGVSGNKVFSAKEAMKSLKWTKENKIEIQIERRQMQKECQDDSPLNNGQQSQTDSSNGSPKLVTRSLPPSTQNSQASFQGTTSLTNSSRRTMSKPACENPVWNQKFIFTVDPSLHYLNVCLWSKGGDYSGSSEVLKSAKHDVLIGYASLNLDDIYLHCLITLNGSLTDRVKLKHGHYKTEAELIKEWSVHKGWDPNQMYGDLSLGFHFHPTQLTSQQRQGLASCRTTPSRTGFDGLMAQVDTGNGTGTGGPGKGESKKDQSEKLERTENSGGGLDDKREHHEGHHQFDSTTFITATFCDYCGRKIWMKDAFKCRTCSMVCHKKCLVKCLVNTVCTESGVRKRDAEDEVWKPLQATGKPTANTVRVDHEGHKQ</sequence>
<dbReference type="InterPro" id="IPR039275">
    <property type="entry name" value="PDZD8"/>
</dbReference>
<evidence type="ECO:0000259" key="10">
    <source>
        <dbReference type="PROSITE" id="PS50004"/>
    </source>
</evidence>
<feature type="region of interest" description="Disordered" evidence="8">
    <location>
        <begin position="739"/>
        <end position="759"/>
    </location>
</feature>
<keyword evidence="3" id="KW-0479">Metal-binding</keyword>
<comment type="subcellular location">
    <subcellularLocation>
        <location evidence="1">Membrane</location>
    </subcellularLocation>
</comment>
<evidence type="ECO:0000259" key="12">
    <source>
        <dbReference type="PROSITE" id="PS50106"/>
    </source>
</evidence>
<proteinExistence type="predicted"/>
<dbReference type="Pfam" id="PF00130">
    <property type="entry name" value="C1_1"/>
    <property type="match status" value="1"/>
</dbReference>
<evidence type="ECO:0000256" key="6">
    <source>
        <dbReference type="ARBA" id="ARBA00023121"/>
    </source>
</evidence>
<evidence type="ECO:0000313" key="14">
    <source>
        <dbReference type="EMBL" id="GFO30816.1"/>
    </source>
</evidence>
<dbReference type="PANTHER" id="PTHR21519">
    <property type="entry name" value="PDZ DOMAIN-CONTAINING PROTEIN 8"/>
    <property type="match status" value="1"/>
</dbReference>
<feature type="region of interest" description="Disordered" evidence="8">
    <location>
        <begin position="422"/>
        <end position="482"/>
    </location>
</feature>
<feature type="compositionally biased region" description="Basic and acidic residues" evidence="8">
    <location>
        <begin position="641"/>
        <end position="672"/>
    </location>
</feature>
<dbReference type="InterPro" id="IPR035892">
    <property type="entry name" value="C2_domain_sf"/>
</dbReference>
<gene>
    <name evidence="14" type="ORF">PoB_005732100</name>
</gene>
<evidence type="ECO:0000256" key="1">
    <source>
        <dbReference type="ARBA" id="ARBA00004370"/>
    </source>
</evidence>
<keyword evidence="6" id="KW-0446">Lipid-binding</keyword>
<organism evidence="14 15">
    <name type="scientific">Plakobranchus ocellatus</name>
    <dbReference type="NCBI Taxonomy" id="259542"/>
    <lineage>
        <taxon>Eukaryota</taxon>
        <taxon>Metazoa</taxon>
        <taxon>Spiralia</taxon>
        <taxon>Lophotrochozoa</taxon>
        <taxon>Mollusca</taxon>
        <taxon>Gastropoda</taxon>
        <taxon>Heterobranchia</taxon>
        <taxon>Euthyneura</taxon>
        <taxon>Panpulmonata</taxon>
        <taxon>Sacoglossa</taxon>
        <taxon>Placobranchoidea</taxon>
        <taxon>Plakobranchidae</taxon>
        <taxon>Plakobranchus</taxon>
    </lineage>
</organism>
<name>A0AAV4CDJ0_9GAST</name>
<dbReference type="CDD" id="cd21674">
    <property type="entry name" value="SMP_PDZD8"/>
    <property type="match status" value="1"/>
</dbReference>
<dbReference type="GO" id="GO:0008289">
    <property type="term" value="F:lipid binding"/>
    <property type="evidence" value="ECO:0007669"/>
    <property type="project" value="UniProtKB-KW"/>
</dbReference>
<keyword evidence="15" id="KW-1185">Reference proteome</keyword>
<evidence type="ECO:0000313" key="15">
    <source>
        <dbReference type="Proteomes" id="UP000735302"/>
    </source>
</evidence>
<feature type="domain" description="C2" evidence="10">
    <location>
        <begin position="428"/>
        <end position="551"/>
    </location>
</feature>
<dbReference type="PROSITE" id="PS50004">
    <property type="entry name" value="C2"/>
    <property type="match status" value="1"/>
</dbReference>
<dbReference type="InterPro" id="IPR031468">
    <property type="entry name" value="SMP_LBD"/>
</dbReference>
<keyword evidence="7 9" id="KW-0472">Membrane</keyword>
<evidence type="ECO:0000259" key="11">
    <source>
        <dbReference type="PROSITE" id="PS50081"/>
    </source>
</evidence>
<evidence type="ECO:0000256" key="4">
    <source>
        <dbReference type="ARBA" id="ARBA00022833"/>
    </source>
</evidence>
<evidence type="ECO:0000256" key="7">
    <source>
        <dbReference type="ARBA" id="ARBA00023136"/>
    </source>
</evidence>
<evidence type="ECO:0000256" key="5">
    <source>
        <dbReference type="ARBA" id="ARBA00023055"/>
    </source>
</evidence>
<feature type="compositionally biased region" description="Polar residues" evidence="8">
    <location>
        <begin position="454"/>
        <end position="477"/>
    </location>
</feature>
<dbReference type="PROSITE" id="PS50106">
    <property type="entry name" value="PDZ"/>
    <property type="match status" value="1"/>
</dbReference>
<dbReference type="PROSITE" id="PS00479">
    <property type="entry name" value="ZF_DAG_PE_1"/>
    <property type="match status" value="1"/>
</dbReference>
<dbReference type="EMBL" id="BLXT01006265">
    <property type="protein sequence ID" value="GFO30816.1"/>
    <property type="molecule type" value="Genomic_DNA"/>
</dbReference>
<evidence type="ECO:0000256" key="3">
    <source>
        <dbReference type="ARBA" id="ARBA00022723"/>
    </source>
</evidence>
<dbReference type="InterPro" id="IPR002219">
    <property type="entry name" value="PKC_DAG/PE"/>
</dbReference>
<dbReference type="SUPFAM" id="SSF57889">
    <property type="entry name" value="Cysteine-rich domain"/>
    <property type="match status" value="1"/>
</dbReference>
<protein>
    <submittedName>
        <fullName evidence="14">PDZ domain-containing protein 8</fullName>
    </submittedName>
</protein>
<dbReference type="Pfam" id="PF00168">
    <property type="entry name" value="C2"/>
    <property type="match status" value="1"/>
</dbReference>
<dbReference type="Pfam" id="PF26547">
    <property type="entry name" value="PDZD8_N"/>
    <property type="match status" value="1"/>
</dbReference>
<dbReference type="CDD" id="cd20825">
    <property type="entry name" value="C1_PDZD8"/>
    <property type="match status" value="1"/>
</dbReference>
<feature type="domain" description="PDZ" evidence="12">
    <location>
        <begin position="336"/>
        <end position="406"/>
    </location>
</feature>
<feature type="compositionally biased region" description="Polar residues" evidence="8">
    <location>
        <begin position="430"/>
        <end position="446"/>
    </location>
</feature>
<dbReference type="GO" id="GO:0016020">
    <property type="term" value="C:membrane"/>
    <property type="evidence" value="ECO:0007669"/>
    <property type="project" value="UniProtKB-SubCell"/>
</dbReference>
<dbReference type="PROSITE" id="PS51847">
    <property type="entry name" value="SMP"/>
    <property type="match status" value="1"/>
</dbReference>
<dbReference type="GO" id="GO:0006869">
    <property type="term" value="P:lipid transport"/>
    <property type="evidence" value="ECO:0007669"/>
    <property type="project" value="UniProtKB-KW"/>
</dbReference>
<dbReference type="GO" id="GO:0005739">
    <property type="term" value="C:mitochondrion"/>
    <property type="evidence" value="ECO:0007669"/>
    <property type="project" value="GOC"/>
</dbReference>
<evidence type="ECO:0000259" key="13">
    <source>
        <dbReference type="PROSITE" id="PS51847"/>
    </source>
</evidence>
<dbReference type="InterPro" id="IPR058801">
    <property type="entry name" value="PDZD8_N"/>
</dbReference>
<comment type="caution">
    <text evidence="14">The sequence shown here is derived from an EMBL/GenBank/DDBJ whole genome shotgun (WGS) entry which is preliminary data.</text>
</comment>
<keyword evidence="9" id="KW-1133">Transmembrane helix</keyword>
<reference evidence="14 15" key="1">
    <citation type="journal article" date="2021" name="Elife">
        <title>Chloroplast acquisition without the gene transfer in kleptoplastic sea slugs, Plakobranchus ocellatus.</title>
        <authorList>
            <person name="Maeda T."/>
            <person name="Takahashi S."/>
            <person name="Yoshida T."/>
            <person name="Shimamura S."/>
            <person name="Takaki Y."/>
            <person name="Nagai Y."/>
            <person name="Toyoda A."/>
            <person name="Suzuki Y."/>
            <person name="Arimoto A."/>
            <person name="Ishii H."/>
            <person name="Satoh N."/>
            <person name="Nishiyama T."/>
            <person name="Hasebe M."/>
            <person name="Maruyama T."/>
            <person name="Minagawa J."/>
            <person name="Obokata J."/>
            <person name="Shigenobu S."/>
        </authorList>
    </citation>
    <scope>NUCLEOTIDE SEQUENCE [LARGE SCALE GENOMIC DNA]</scope>
</reference>
<dbReference type="SMART" id="SM00239">
    <property type="entry name" value="C2"/>
    <property type="match status" value="1"/>
</dbReference>